<dbReference type="SMART" id="SM00177">
    <property type="entry name" value="ARF"/>
    <property type="match status" value="1"/>
</dbReference>
<feature type="binding site" evidence="4">
    <location>
        <position position="30"/>
    </location>
    <ligand>
        <name>Mg(2+)</name>
        <dbReference type="ChEBI" id="CHEBI:18420"/>
    </ligand>
</feature>
<dbReference type="InterPro" id="IPR027417">
    <property type="entry name" value="P-loop_NTPase"/>
</dbReference>
<feature type="binding site" evidence="3">
    <location>
        <begin position="148"/>
        <end position="151"/>
    </location>
    <ligand>
        <name>GTP</name>
        <dbReference type="ChEBI" id="CHEBI:37565"/>
    </ligand>
</feature>
<dbReference type="EMBL" id="FNXT01000284">
    <property type="protein sequence ID" value="SZX63118.1"/>
    <property type="molecule type" value="Genomic_DNA"/>
</dbReference>
<sequence>MCSCLCSEPDAWLEAAATVLTVGLQGSGKSVLLGQIAAHHARRTPLLQGPGSAAAVAPLPPPDTMPTTGTELLKLPPVKGGLLPRGLILREVGGQMQPIWHHYYEEAAAVLFVVDAAQPSRLADSAMLLFDLLQDPQLQDKPMCVLLNKRDQPDALSQSQLDMVLRLHDLRLSHPGQLQVLAVSGLCGQGLSELMKWLAAAAAAAAAAAVAASRKPKHR</sequence>
<dbReference type="Proteomes" id="UP000256970">
    <property type="component" value="Unassembled WGS sequence"/>
</dbReference>
<dbReference type="PROSITE" id="PS51417">
    <property type="entry name" value="ARF"/>
    <property type="match status" value="1"/>
</dbReference>
<keyword evidence="7" id="KW-1185">Reference proteome</keyword>
<dbReference type="EMBL" id="FNXT01001017">
    <property type="protein sequence ID" value="SZX70891.1"/>
    <property type="molecule type" value="Genomic_DNA"/>
</dbReference>
<evidence type="ECO:0000256" key="3">
    <source>
        <dbReference type="PIRSR" id="PIRSR606689-1"/>
    </source>
</evidence>
<dbReference type="GO" id="GO:0046872">
    <property type="term" value="F:metal ion binding"/>
    <property type="evidence" value="ECO:0007669"/>
    <property type="project" value="UniProtKB-KW"/>
</dbReference>
<accession>A0A383W082</accession>
<evidence type="ECO:0000313" key="5">
    <source>
        <dbReference type="EMBL" id="SZX63118.1"/>
    </source>
</evidence>
<dbReference type="Pfam" id="PF00025">
    <property type="entry name" value="Arf"/>
    <property type="match status" value="1"/>
</dbReference>
<organism evidence="6 7">
    <name type="scientific">Tetradesmus obliquus</name>
    <name type="common">Green alga</name>
    <name type="synonym">Acutodesmus obliquus</name>
    <dbReference type="NCBI Taxonomy" id="3088"/>
    <lineage>
        <taxon>Eukaryota</taxon>
        <taxon>Viridiplantae</taxon>
        <taxon>Chlorophyta</taxon>
        <taxon>core chlorophytes</taxon>
        <taxon>Chlorophyceae</taxon>
        <taxon>CS clade</taxon>
        <taxon>Sphaeropleales</taxon>
        <taxon>Scenedesmaceae</taxon>
        <taxon>Tetradesmus</taxon>
    </lineage>
</organism>
<protein>
    <recommendedName>
        <fullName evidence="8">ADP-ribosylation factor-like protein 16</fullName>
    </recommendedName>
</protein>
<evidence type="ECO:0008006" key="8">
    <source>
        <dbReference type="Google" id="ProtNLM"/>
    </source>
</evidence>
<dbReference type="PANTHER" id="PTHR46688:SF1">
    <property type="entry name" value="ADP-RIBOSYLATION FACTOR-LIKE PROTEIN 16"/>
    <property type="match status" value="1"/>
</dbReference>
<dbReference type="PANTHER" id="PTHR46688">
    <property type="entry name" value="ADP-RIBOSYLATION FACTOR-LIKE PROTEIN 16"/>
    <property type="match status" value="1"/>
</dbReference>
<feature type="binding site" evidence="3">
    <location>
        <begin position="23"/>
        <end position="30"/>
    </location>
    <ligand>
        <name>GTP</name>
        <dbReference type="ChEBI" id="CHEBI:37565"/>
    </ligand>
</feature>
<dbReference type="Gene3D" id="3.40.50.300">
    <property type="entry name" value="P-loop containing nucleotide triphosphate hydrolases"/>
    <property type="match status" value="1"/>
</dbReference>
<evidence type="ECO:0000313" key="6">
    <source>
        <dbReference type="EMBL" id="SZX70891.1"/>
    </source>
</evidence>
<keyword evidence="2 3" id="KW-0342">GTP-binding</keyword>
<reference evidence="6 7" key="1">
    <citation type="submission" date="2016-10" db="EMBL/GenBank/DDBJ databases">
        <authorList>
            <person name="Cai Z."/>
        </authorList>
    </citation>
    <scope>NUCLEOTIDE SEQUENCE [LARGE SCALE GENOMIC DNA]</scope>
</reference>
<dbReference type="SUPFAM" id="SSF52540">
    <property type="entry name" value="P-loop containing nucleoside triphosphate hydrolases"/>
    <property type="match status" value="1"/>
</dbReference>
<dbReference type="GO" id="GO:0003924">
    <property type="term" value="F:GTPase activity"/>
    <property type="evidence" value="ECO:0007669"/>
    <property type="project" value="InterPro"/>
</dbReference>
<feature type="binding site" evidence="3">
    <location>
        <position position="94"/>
    </location>
    <ligand>
        <name>GTP</name>
        <dbReference type="ChEBI" id="CHEBI:37565"/>
    </ligand>
</feature>
<name>A0A383W082_TETOB</name>
<dbReference type="InterPro" id="IPR006689">
    <property type="entry name" value="Small_GTPase_ARF/SAR"/>
</dbReference>
<evidence type="ECO:0000256" key="1">
    <source>
        <dbReference type="ARBA" id="ARBA00022741"/>
    </source>
</evidence>
<dbReference type="STRING" id="3088.A0A383W082"/>
<dbReference type="SMART" id="SM00178">
    <property type="entry name" value="SAR"/>
    <property type="match status" value="1"/>
</dbReference>
<evidence type="ECO:0000313" key="7">
    <source>
        <dbReference type="Proteomes" id="UP000256970"/>
    </source>
</evidence>
<gene>
    <name evidence="6" type="ORF">BQ4739_LOCUS11049</name>
    <name evidence="5" type="ORF">BQ4739_LOCUS3680</name>
</gene>
<evidence type="ECO:0000256" key="2">
    <source>
        <dbReference type="ARBA" id="ARBA00023134"/>
    </source>
</evidence>
<evidence type="ECO:0000256" key="4">
    <source>
        <dbReference type="PIRSR" id="PIRSR606689-2"/>
    </source>
</evidence>
<dbReference type="GO" id="GO:0005525">
    <property type="term" value="F:GTP binding"/>
    <property type="evidence" value="ECO:0007669"/>
    <property type="project" value="UniProtKB-KW"/>
</dbReference>
<keyword evidence="4" id="KW-0460">Magnesium</keyword>
<feature type="binding site" evidence="4">
    <location>
        <position position="67"/>
    </location>
    <ligand>
        <name>Mg(2+)</name>
        <dbReference type="ChEBI" id="CHEBI:18420"/>
    </ligand>
</feature>
<dbReference type="AlphaFoldDB" id="A0A383W082"/>
<proteinExistence type="predicted"/>
<keyword evidence="4" id="KW-0479">Metal-binding</keyword>
<keyword evidence="1 3" id="KW-0547">Nucleotide-binding</keyword>